<keyword evidence="3" id="KW-1185">Reference proteome</keyword>
<dbReference type="EMBL" id="BMAO01031012">
    <property type="protein sequence ID" value="GFQ71740.1"/>
    <property type="molecule type" value="Genomic_DNA"/>
</dbReference>
<feature type="compositionally biased region" description="Polar residues" evidence="1">
    <location>
        <begin position="190"/>
        <end position="217"/>
    </location>
</feature>
<evidence type="ECO:0000313" key="3">
    <source>
        <dbReference type="Proteomes" id="UP000887116"/>
    </source>
</evidence>
<feature type="region of interest" description="Disordered" evidence="1">
    <location>
        <begin position="521"/>
        <end position="540"/>
    </location>
</feature>
<feature type="region of interest" description="Disordered" evidence="1">
    <location>
        <begin position="434"/>
        <end position="463"/>
    </location>
</feature>
<organism evidence="2 3">
    <name type="scientific">Trichonephila clavata</name>
    <name type="common">Joro spider</name>
    <name type="synonym">Nephila clavata</name>
    <dbReference type="NCBI Taxonomy" id="2740835"/>
    <lineage>
        <taxon>Eukaryota</taxon>
        <taxon>Metazoa</taxon>
        <taxon>Ecdysozoa</taxon>
        <taxon>Arthropoda</taxon>
        <taxon>Chelicerata</taxon>
        <taxon>Arachnida</taxon>
        <taxon>Araneae</taxon>
        <taxon>Araneomorphae</taxon>
        <taxon>Entelegynae</taxon>
        <taxon>Araneoidea</taxon>
        <taxon>Nephilidae</taxon>
        <taxon>Trichonephila</taxon>
    </lineage>
</organism>
<gene>
    <name evidence="2" type="primary">AVEN_60272_1</name>
    <name evidence="2" type="ORF">TNCT_328881</name>
</gene>
<dbReference type="Proteomes" id="UP000887116">
    <property type="component" value="Unassembled WGS sequence"/>
</dbReference>
<dbReference type="OrthoDB" id="10402487at2759"/>
<sequence>MNANLDLRNAVLIHRLPDNLQKAGAHALAESISIPLESVALMKSDHWGVKVILDNDTNFKKMVLKGFLEVSNKTYLVYPVVTDLAICGAGPNVDEAMVTSLLKPFAPVLLVYKEKNKCNGTLARNYRGVLFHPEIPEEIKKWTCIKLKSGATDNAELSITFFCRFCRQYGHTRHECNKVKLQNSSNVETQDLSVTSSSNVKKPTKTCTSPGKNSLPNSLPKIFQNPETDQNKKVPLQKNVTEFRISERGSELSSSFNFIKLIPPSSKKDIIHLKKFILDDDIQERTYKAALRYPDGINELLKVLEHMGRFNEKYAEKRSAEEKKFTKWLNIITAKIKYFHLAKISNIEPHYKPALEEIRKIQIENVNIKPKDAVATSKKYRSEDSNPIDSQRKITNNSSKILKRCVSRTGDQCQDKYKHSPEIAEHGSVLSKIDRNPSRQNNIHISGTCNNKNSKPFSQTEAKNRLKCSSGIKNDNSEIATKRVQPQKSFDAVPEKPETNLIDGIINEIYLRHNKNARQTKLSAQNSKKISPVQNNSSRIHTNQRTLASEKTDLQINGSKQNFSLKATDEFGSQNLKSEPCFTARNFPVAVKREPNESSSENTLFQASDALFSGFLKKKIKTEVIEEEVEKDIKKQNEATITDGKSDVLQKFDCKFGITEAPKKKIPHFKFPNGFDSAIKRSKGILKPDVMKAFLIHVRRRKYPWKYAAIYDRDVSKIIEQLDGIVLSYYYGRTRSSSDDAQISWVMQLIKNLKEHYSVVS</sequence>
<proteinExistence type="predicted"/>
<comment type="caution">
    <text evidence="2">The sequence shown here is derived from an EMBL/GenBank/DDBJ whole genome shotgun (WGS) entry which is preliminary data.</text>
</comment>
<reference evidence="2" key="1">
    <citation type="submission" date="2020-07" db="EMBL/GenBank/DDBJ databases">
        <title>Multicomponent nature underlies the extraordinary mechanical properties of spider dragline silk.</title>
        <authorList>
            <person name="Kono N."/>
            <person name="Nakamura H."/>
            <person name="Mori M."/>
            <person name="Yoshida Y."/>
            <person name="Ohtoshi R."/>
            <person name="Malay A.D."/>
            <person name="Moran D.A.P."/>
            <person name="Tomita M."/>
            <person name="Numata K."/>
            <person name="Arakawa K."/>
        </authorList>
    </citation>
    <scope>NUCLEOTIDE SEQUENCE</scope>
</reference>
<feature type="region of interest" description="Disordered" evidence="1">
    <location>
        <begin position="190"/>
        <end position="231"/>
    </location>
</feature>
<evidence type="ECO:0000313" key="2">
    <source>
        <dbReference type="EMBL" id="GFQ71740.1"/>
    </source>
</evidence>
<evidence type="ECO:0000256" key="1">
    <source>
        <dbReference type="SAM" id="MobiDB-lite"/>
    </source>
</evidence>
<name>A0A8X6F5I6_TRICU</name>
<accession>A0A8X6F5I6</accession>
<dbReference type="AlphaFoldDB" id="A0A8X6F5I6"/>
<feature type="compositionally biased region" description="Polar residues" evidence="1">
    <location>
        <begin position="438"/>
        <end position="461"/>
    </location>
</feature>
<protein>
    <submittedName>
        <fullName evidence="2">Uncharacterized protein</fullName>
    </submittedName>
</protein>